<evidence type="ECO:0000256" key="1">
    <source>
        <dbReference type="SAM" id="SignalP"/>
    </source>
</evidence>
<proteinExistence type="predicted"/>
<dbReference type="PANTHER" id="PTHR34408:SF1">
    <property type="entry name" value="GLYCOSYL HYDROLASE FAMILY 19 DOMAIN-CONTAINING PROTEIN HI_1415"/>
    <property type="match status" value="1"/>
</dbReference>
<dbReference type="SMART" id="SM00287">
    <property type="entry name" value="SH3b"/>
    <property type="match status" value="2"/>
</dbReference>
<organism evidence="3">
    <name type="scientific">Leptotrichia alba</name>
    <dbReference type="NCBI Taxonomy" id="3239304"/>
    <lineage>
        <taxon>Bacteria</taxon>
        <taxon>Fusobacteriati</taxon>
        <taxon>Fusobacteriota</taxon>
        <taxon>Fusobacteriia</taxon>
        <taxon>Fusobacteriales</taxon>
        <taxon>Leptotrichiaceae</taxon>
        <taxon>Leptotrichia</taxon>
    </lineage>
</organism>
<keyword evidence="1" id="KW-0732">Signal</keyword>
<accession>A0AB39V2P4</accession>
<evidence type="ECO:0000313" key="3">
    <source>
        <dbReference type="EMBL" id="XDU61574.1"/>
    </source>
</evidence>
<dbReference type="EMBL" id="CP165647">
    <property type="protein sequence ID" value="XDU61574.1"/>
    <property type="molecule type" value="Genomic_DNA"/>
</dbReference>
<dbReference type="PROSITE" id="PS51781">
    <property type="entry name" value="SH3B"/>
    <property type="match status" value="1"/>
</dbReference>
<sequence>MKKILSSVIMVSSLSNVSMGATYMTSAKHNGINVRTSPTTKSRVTRVVPSGDIVNSNKRSGNWYKVRSVDSQSDYTGYIHNSLLRSVNERNVLPGGNTNVREKGSLKSRIVAKVNSEDVIYTIGKKKNGWYRVRVSTNKINGRKFGYIHESRFQK</sequence>
<evidence type="ECO:0000259" key="2">
    <source>
        <dbReference type="PROSITE" id="PS51781"/>
    </source>
</evidence>
<dbReference type="Gene3D" id="2.30.30.40">
    <property type="entry name" value="SH3 Domains"/>
    <property type="match status" value="2"/>
</dbReference>
<reference evidence="3" key="1">
    <citation type="submission" date="2024-07" db="EMBL/GenBank/DDBJ databases">
        <authorList>
            <person name="Li X.-J."/>
            <person name="Wang X."/>
        </authorList>
    </citation>
    <scope>NUCLEOTIDE SEQUENCE</scope>
    <source>
        <strain evidence="3">HSP-536</strain>
    </source>
</reference>
<dbReference type="AlphaFoldDB" id="A0AB39V2P4"/>
<dbReference type="Pfam" id="PF08239">
    <property type="entry name" value="SH3_3"/>
    <property type="match status" value="2"/>
</dbReference>
<feature type="domain" description="SH3b" evidence="2">
    <location>
        <begin position="87"/>
        <end position="155"/>
    </location>
</feature>
<feature type="signal peptide" evidence="1">
    <location>
        <begin position="1"/>
        <end position="20"/>
    </location>
</feature>
<feature type="chain" id="PRO_5044210835" evidence="1">
    <location>
        <begin position="21"/>
        <end position="155"/>
    </location>
</feature>
<gene>
    <name evidence="3" type="ORF">AB8B28_07910</name>
</gene>
<name>A0AB39V2P4_9FUSO</name>
<dbReference type="InterPro" id="IPR052354">
    <property type="entry name" value="Cell_Wall_Dynamics_Protein"/>
</dbReference>
<protein>
    <submittedName>
        <fullName evidence="3">SH3 domain-containing protein</fullName>
    </submittedName>
</protein>
<dbReference type="RefSeq" id="WP_369715123.1">
    <property type="nucleotide sequence ID" value="NZ_CP165647.1"/>
</dbReference>
<dbReference type="InterPro" id="IPR003646">
    <property type="entry name" value="SH3-like_bac-type"/>
</dbReference>
<dbReference type="KEGG" id="lala:AB8B28_07910"/>
<dbReference type="PANTHER" id="PTHR34408">
    <property type="entry name" value="FAMILY PROTEIN, PUTATIVE-RELATED"/>
    <property type="match status" value="1"/>
</dbReference>